<feature type="transmembrane region" description="Helical" evidence="2">
    <location>
        <begin position="290"/>
        <end position="307"/>
    </location>
</feature>
<evidence type="ECO:0000256" key="1">
    <source>
        <dbReference type="SAM" id="MobiDB-lite"/>
    </source>
</evidence>
<feature type="transmembrane region" description="Helical" evidence="2">
    <location>
        <begin position="124"/>
        <end position="144"/>
    </location>
</feature>
<feature type="region of interest" description="Disordered" evidence="1">
    <location>
        <begin position="325"/>
        <end position="354"/>
    </location>
</feature>
<keyword evidence="2" id="KW-1133">Transmembrane helix</keyword>
<evidence type="ECO:0000256" key="2">
    <source>
        <dbReference type="SAM" id="Phobius"/>
    </source>
</evidence>
<dbReference type="EMBL" id="CAICTM010001950">
    <property type="protein sequence ID" value="CAB9527175.1"/>
    <property type="molecule type" value="Genomic_DNA"/>
</dbReference>
<comment type="caution">
    <text evidence="3">The sequence shown here is derived from an EMBL/GenBank/DDBJ whole genome shotgun (WGS) entry which is preliminary data.</text>
</comment>
<organism evidence="3 4">
    <name type="scientific">Seminavis robusta</name>
    <dbReference type="NCBI Taxonomy" id="568900"/>
    <lineage>
        <taxon>Eukaryota</taxon>
        <taxon>Sar</taxon>
        <taxon>Stramenopiles</taxon>
        <taxon>Ochrophyta</taxon>
        <taxon>Bacillariophyta</taxon>
        <taxon>Bacillariophyceae</taxon>
        <taxon>Bacillariophycidae</taxon>
        <taxon>Naviculales</taxon>
        <taxon>Naviculaceae</taxon>
        <taxon>Seminavis</taxon>
    </lineage>
</organism>
<sequence>MSGFGGAGDESSSSSTSDYQSDAYSETFTESTFDIVLGCAFLVTAYVAFRRMSISQSASAAGGGGGAETTVVTAFYSLIFVTSILRAIWFLIPSKVWQPSYAPIAVYAWDSDHPAWLGAALSELTVTAGSLTLFSIFILILVYWADILKKYFHPGARRMLPMFAFFALVSSLVGLEVFNVVLFLLKFYTTEGMILFNACLLALVSMICVCEITIFSHRFRTVLKTLGAINQVSTDAQVKRIVWITVTGNLFFFTRAFLEALFALTLCIYWRQHHSVAKVFSHAWWDSYVLVKYTSEVTILALMLYILQTRFTTQAVAAAQQQASAPTSEAGYTKVPDAEPGSSQQPSTGFSAVV</sequence>
<feature type="transmembrane region" description="Helical" evidence="2">
    <location>
        <begin position="250"/>
        <end position="270"/>
    </location>
</feature>
<name>A0A9N8EVL1_9STRA</name>
<feature type="transmembrane region" description="Helical" evidence="2">
    <location>
        <begin position="194"/>
        <end position="215"/>
    </location>
</feature>
<feature type="compositionally biased region" description="Polar residues" evidence="1">
    <location>
        <begin position="341"/>
        <end position="354"/>
    </location>
</feature>
<gene>
    <name evidence="3" type="ORF">SEMRO_1952_G307500.1</name>
</gene>
<protein>
    <submittedName>
        <fullName evidence="3">Uncharacterized protein</fullName>
    </submittedName>
</protein>
<feature type="transmembrane region" description="Helical" evidence="2">
    <location>
        <begin position="31"/>
        <end position="49"/>
    </location>
</feature>
<feature type="transmembrane region" description="Helical" evidence="2">
    <location>
        <begin position="70"/>
        <end position="92"/>
    </location>
</feature>
<dbReference type="Proteomes" id="UP001153069">
    <property type="component" value="Unassembled WGS sequence"/>
</dbReference>
<keyword evidence="4" id="KW-1185">Reference proteome</keyword>
<accession>A0A9N8EVL1</accession>
<dbReference type="OrthoDB" id="63779at2759"/>
<feature type="transmembrane region" description="Helical" evidence="2">
    <location>
        <begin position="165"/>
        <end position="188"/>
    </location>
</feature>
<keyword evidence="2" id="KW-0472">Membrane</keyword>
<reference evidence="3" key="1">
    <citation type="submission" date="2020-06" db="EMBL/GenBank/DDBJ databases">
        <authorList>
            <consortium name="Plant Systems Biology data submission"/>
        </authorList>
    </citation>
    <scope>NUCLEOTIDE SEQUENCE</scope>
    <source>
        <strain evidence="3">D6</strain>
    </source>
</reference>
<evidence type="ECO:0000313" key="4">
    <source>
        <dbReference type="Proteomes" id="UP001153069"/>
    </source>
</evidence>
<evidence type="ECO:0000313" key="3">
    <source>
        <dbReference type="EMBL" id="CAB9527175.1"/>
    </source>
</evidence>
<keyword evidence="2" id="KW-0812">Transmembrane</keyword>
<dbReference type="AlphaFoldDB" id="A0A9N8EVL1"/>
<proteinExistence type="predicted"/>